<feature type="domain" description="Cadherin" evidence="21">
    <location>
        <begin position="80"/>
        <end position="159"/>
    </location>
</feature>
<feature type="compositionally biased region" description="Polar residues" evidence="18">
    <location>
        <begin position="278"/>
        <end position="288"/>
    </location>
</feature>
<dbReference type="PROSITE" id="PS50175">
    <property type="entry name" value="ASP_PROT_RETROV"/>
    <property type="match status" value="1"/>
</dbReference>
<dbReference type="Pfam" id="PF17921">
    <property type="entry name" value="Integrase_H2C2"/>
    <property type="match status" value="1"/>
</dbReference>
<accession>A0A498L3H7</accession>
<dbReference type="GO" id="GO:0007156">
    <property type="term" value="P:homophilic cell adhesion via plasma membrane adhesion molecules"/>
    <property type="evidence" value="ECO:0007669"/>
    <property type="project" value="InterPro"/>
</dbReference>
<dbReference type="GO" id="GO:0005509">
    <property type="term" value="F:calcium ion binding"/>
    <property type="evidence" value="ECO:0007669"/>
    <property type="project" value="UniProtKB-UniRule"/>
</dbReference>
<dbReference type="InterPro" id="IPR041577">
    <property type="entry name" value="RT_RNaseH_2"/>
</dbReference>
<dbReference type="Pfam" id="PF17919">
    <property type="entry name" value="RT_RNaseH_2"/>
    <property type="match status" value="1"/>
</dbReference>
<keyword evidence="12" id="KW-0695">RNA-directed DNA polymerase</keyword>
<evidence type="ECO:0000256" key="12">
    <source>
        <dbReference type="ARBA" id="ARBA00022918"/>
    </source>
</evidence>
<dbReference type="InterPro" id="IPR012337">
    <property type="entry name" value="RNaseH-like_sf"/>
</dbReference>
<reference evidence="24 25" key="1">
    <citation type="submission" date="2018-03" db="EMBL/GenBank/DDBJ databases">
        <title>Draft genome sequence of Rohu Carp (Labeo rohita).</title>
        <authorList>
            <person name="Das P."/>
            <person name="Kushwaha B."/>
            <person name="Joshi C.G."/>
            <person name="Kumar D."/>
            <person name="Nagpure N.S."/>
            <person name="Sahoo L."/>
            <person name="Das S.P."/>
            <person name="Bit A."/>
            <person name="Patnaik S."/>
            <person name="Meher P.K."/>
            <person name="Jayasankar P."/>
            <person name="Koringa P.G."/>
            <person name="Patel N.V."/>
            <person name="Hinsu A.T."/>
            <person name="Kumar R."/>
            <person name="Pandey M."/>
            <person name="Agarwal S."/>
            <person name="Srivastava S."/>
            <person name="Singh M."/>
            <person name="Iquebal M.A."/>
            <person name="Jaiswal S."/>
            <person name="Angadi U.B."/>
            <person name="Kumar N."/>
            <person name="Raza M."/>
            <person name="Shah T.M."/>
            <person name="Rai A."/>
            <person name="Jena J.K."/>
        </authorList>
    </citation>
    <scope>NUCLEOTIDE SEQUENCE [LARGE SCALE GENOMIC DNA]</scope>
    <source>
        <strain evidence="24">DASCIFA01</strain>
        <tissue evidence="24">Testis</tissue>
    </source>
</reference>
<evidence type="ECO:0000256" key="9">
    <source>
        <dbReference type="ARBA" id="ARBA00022842"/>
    </source>
</evidence>
<keyword evidence="6" id="KW-0540">Nuclease</keyword>
<dbReference type="InterPro" id="IPR036397">
    <property type="entry name" value="RNaseH_sf"/>
</dbReference>
<dbReference type="InterPro" id="IPR050951">
    <property type="entry name" value="Retrovirus_Pol_polyprotein"/>
</dbReference>
<comment type="similarity">
    <text evidence="2">Belongs to the beta type-B retroviral polymerase family. HERV class-II K(HML-2) pol subfamily.</text>
</comment>
<evidence type="ECO:0000256" key="6">
    <source>
        <dbReference type="ARBA" id="ARBA00022722"/>
    </source>
</evidence>
<evidence type="ECO:0000256" key="7">
    <source>
        <dbReference type="ARBA" id="ARBA00022759"/>
    </source>
</evidence>
<dbReference type="EMBL" id="QBIY01013491">
    <property type="protein sequence ID" value="RXN02972.1"/>
    <property type="molecule type" value="Genomic_DNA"/>
</dbReference>
<feature type="compositionally biased region" description="Polar residues" evidence="18">
    <location>
        <begin position="232"/>
        <end position="249"/>
    </location>
</feature>
<dbReference type="GO" id="GO:0016020">
    <property type="term" value="C:membrane"/>
    <property type="evidence" value="ECO:0007669"/>
    <property type="project" value="UniProtKB-SubCell"/>
</dbReference>
<dbReference type="Gene3D" id="3.30.420.10">
    <property type="entry name" value="Ribonuclease H-like superfamily/Ribonuclease H"/>
    <property type="match status" value="2"/>
</dbReference>
<dbReference type="GO" id="GO:0004523">
    <property type="term" value="F:RNA-DNA hybrid ribonuclease activity"/>
    <property type="evidence" value="ECO:0007669"/>
    <property type="project" value="UniProtKB-EC"/>
</dbReference>
<protein>
    <recommendedName>
        <fullName evidence="15">Gypsy retrotransposon integrase-like protein 1</fullName>
        <ecNumber evidence="3">3.1.26.4</ecNumber>
    </recommendedName>
</protein>
<evidence type="ECO:0000256" key="5">
    <source>
        <dbReference type="ARBA" id="ARBA00022695"/>
    </source>
</evidence>
<dbReference type="PROSITE" id="PS00141">
    <property type="entry name" value="ASP_PROTEASE"/>
    <property type="match status" value="1"/>
</dbReference>
<dbReference type="PROSITE" id="PS50879">
    <property type="entry name" value="RNASE_H_1"/>
    <property type="match status" value="1"/>
</dbReference>
<feature type="coiled-coil region" evidence="17">
    <location>
        <begin position="182"/>
        <end position="230"/>
    </location>
</feature>
<feature type="region of interest" description="Disordered" evidence="18">
    <location>
        <begin position="781"/>
        <end position="800"/>
    </location>
</feature>
<evidence type="ECO:0000256" key="19">
    <source>
        <dbReference type="SAM" id="Phobius"/>
    </source>
</evidence>
<gene>
    <name evidence="24" type="ORF">ROHU_037419</name>
</gene>
<keyword evidence="25" id="KW-1185">Reference proteome</keyword>
<sequence>MGGYRDGTRKVEGSEVEGAGVEGFCETCREYVGEDWRWMDVDSVGEESGRAGFRACEIDDGDGPKFLYAAENERVIEMRLGKSRIVNLYENARGAEEFRRGVDLQFGVHDYEFMTVKATDADDPNDYNGIVNYAIVSQEPQLPKPNMFEINSATGTIRVRELGMDRKDYSHKDLAKIIGSLAHNLLAQARLSEASISRLEQEAAALKLRAEEPQRDLALAQSQLDQLEMETPQKNSQTKPHNQITANPLSTTEPDTSSPSDVRTQPSQLTVELPEPTNIRSHTSSQDSNVPESAVLVVCLPDKPHETSPDCLPVNTQVPVPRLLGNLIERGVAKKLYLAITLEKEVRLEALVDTGADLTLMSSQLFDRLQTEAKRQNRTLKYQQCVLNVQSYSQNEVQLEQVAPIHLTIGPMSLVHPVYIAPVDTYPLLIGKDLLDRFEPLLDFKQLKIWAQVREPLPPQSPRSPETDCQVTKVTENPTSSRGNVSTQEQGSRPHTGTVADNSAISLTLFNALKRHTTNISFANKRTRFALNPGLSTLVTAKVICALNLNWNDRCLTHYFLVLPDLPHDVYIGADLLIRLKAHVDLLNGVIWAPMTSQASAVPVNPENLLSGQTIPEACTLISEQETVIPAYTKGVAVRLNLRCGQTLSHSLGFFQPSPECVELGLTLEATPLVEVTSRAVYILFNNCMAMDVRVPKAYRLGWLVSYDFQDFELVLPVIGPLPVSMIPEGSSSHTVLTVPFKIITILSVVPVVKEQVCRTELTVDQHLAVYTVSSHPSCETDNVTAPPTVHNTEDVKTEEPYPGFETQVQQILRDADALREDADRHKLRQVLYKYKDSFAKDSLDCGLTDLHVVRIPTHPKAPKQYKIPLESYEPVQDIITSMLEKGVIRPCNSTYSAPIWPVLKPNGKWRPTIDYRKLNQQVPLLRWPMTQLEQGCPFGYANSPAEFNIFLNKACPDARVRGNPVFVDDILLKHTTVADHLKEIDHVLHQLTTAGAKIALHKGQWCKIKVNYVGLLIGPQGIEPQTNRIQAIHNIKPPANVSELRSFLAVCNYSRHYCTPSHCTLEKSPFFWTDTQQNAMNELKQHLCTAPCLAYPDPQKEFYLDAGFSSHCLSAGLYQRHDQDRRVVAYASKTLLPPECRYSDCEKALLCTVWAIQRFSNYIGAQKVITETCHQPVTFLNSQRIRDGVVTNARIATWLMALQGRNVEARYAQNYKSALGNGVAACKSCSDDTPTVIARAETSPDLPLTCHRYFEESVCQGMPTAYVDGCSYNDEGILKAGAGVLWLNDRPCPPQNFKLGPQSSQYAEIAAILITLQIASAHNIKDLLICTDSNYARLSFTCHLPNWKQNGFKTANNKPVKHQHLFQTCDDLTSKHDMIIYWKKVKGHSKQPGTDKDLNDQTDALAKAGALHGELWTPPTHPPTPNVAAITRSKRTVPTTVPTSQPLMLAPQISTNDIADMQATDSSIQTILHHLSDPFNHPITPAQLANAPSLKRLHDLKPMLRVMDDILWYVPDDIAAPRLVVPQGQRGVWLMNAHDAACAGHHGTRATYETLKQVAYWPGMQQDVAEYVKGCLVCCQFQPANPNHRAPLQRRGVMFPWSDLQIDWVGPLPRSTRGNKYFLTVVCQFTKWVECLPAPNDTVQTTAYLLMNHIFSRFRLPLKVNSDRGTHFTAEIMQQIWKLLGIHAQLHVSHHPISSGQVERSNQTVVSMLRKYVSANQKDWDVKLPLVLMAIRATPNESTGPHEIVDKLSPVAYRIKLSRGQKDPVFKWVHPNQIKRHLTRGQLQPDITSPGPASGIVLRDQAGLLITNCRTHTQKVFVRLDPRKVYRTHYPQATAHYSWRAALWTENALLHAEADTKHMLTQLQKMTVTQAELSGHNRRNKHFLGALLGAAAAVGTLFNLGVTSINSVSLSTLRQHVKEIQTEIPQLREHLTQQGETLQTIGKSLRGTLVVLNTHSVLLNQTVNSMKQLFSVIQNDVTHIQLVASLMSDMLREVSSSIDSLAMGRIPPYLVPLSLVQTVLSSVTTHPPDSLQAHLAYSLGGSIPLHVNPEQSELAFLLNLPIVESNNIYRLKDIVNVGFWQGNTHITITTPDVVAYHDSNPQLYLAPNLRMCTLTKDIHYLCPSKPFLRDNTEGICGLQPMQRDMVCPAEAKPRTQVTETRAEIVGNQWLVNTPIRTAILTYDQHDTATRVSLPNQSMWIQVPKGAILHLGDLALYHLPSKEYQSEIEIPAFFRNQNLTLEPELELSIEEGGSQTIDITPLDTALQALSHLPVLNNFPVARSWTAADTALCLATAVGYTLTLGLAFVLFNRVNGVQRSMNSTQHTPTDEKIGMAKEIAIANRSTPYLFRHSERGGDEL</sequence>
<evidence type="ECO:0000256" key="10">
    <source>
        <dbReference type="ARBA" id="ARBA00022884"/>
    </source>
</evidence>
<dbReference type="InterPro" id="IPR001969">
    <property type="entry name" value="Aspartic_peptidase_AS"/>
</dbReference>
<keyword evidence="16" id="KW-0106">Calcium</keyword>
<organism evidence="24 25">
    <name type="scientific">Labeo rohita</name>
    <name type="common">Indian major carp</name>
    <name type="synonym">Cyprinus rohita</name>
    <dbReference type="NCBI Taxonomy" id="84645"/>
    <lineage>
        <taxon>Eukaryota</taxon>
        <taxon>Metazoa</taxon>
        <taxon>Chordata</taxon>
        <taxon>Craniata</taxon>
        <taxon>Vertebrata</taxon>
        <taxon>Euteleostomi</taxon>
        <taxon>Actinopterygii</taxon>
        <taxon>Neopterygii</taxon>
        <taxon>Teleostei</taxon>
        <taxon>Ostariophysi</taxon>
        <taxon>Cypriniformes</taxon>
        <taxon>Cyprinidae</taxon>
        <taxon>Labeoninae</taxon>
        <taxon>Labeonini</taxon>
        <taxon>Labeo</taxon>
    </lineage>
</organism>
<evidence type="ECO:0000259" key="23">
    <source>
        <dbReference type="PROSITE" id="PS50994"/>
    </source>
</evidence>
<dbReference type="GO" id="GO:0006508">
    <property type="term" value="P:proteolysis"/>
    <property type="evidence" value="ECO:0007669"/>
    <property type="project" value="InterPro"/>
</dbReference>
<dbReference type="PANTHER" id="PTHR37984:SF12">
    <property type="entry name" value="RIBONUCLEASE H"/>
    <property type="match status" value="1"/>
</dbReference>
<evidence type="ECO:0000256" key="3">
    <source>
        <dbReference type="ARBA" id="ARBA00012180"/>
    </source>
</evidence>
<feature type="domain" description="RNase H type-1" evidence="22">
    <location>
        <begin position="1260"/>
        <end position="1412"/>
    </location>
</feature>
<evidence type="ECO:0000256" key="1">
    <source>
        <dbReference type="ARBA" id="ARBA00004370"/>
    </source>
</evidence>
<evidence type="ECO:0000256" key="14">
    <source>
        <dbReference type="ARBA" id="ARBA00023172"/>
    </source>
</evidence>
<dbReference type="CDD" id="cd00303">
    <property type="entry name" value="retropepsin_like"/>
    <property type="match status" value="1"/>
</dbReference>
<keyword evidence="10" id="KW-0694">RNA-binding</keyword>
<evidence type="ECO:0000256" key="13">
    <source>
        <dbReference type="ARBA" id="ARBA00023136"/>
    </source>
</evidence>
<dbReference type="Gene3D" id="2.60.40.60">
    <property type="entry name" value="Cadherins"/>
    <property type="match status" value="1"/>
</dbReference>
<evidence type="ECO:0000259" key="20">
    <source>
        <dbReference type="PROSITE" id="PS50175"/>
    </source>
</evidence>
<proteinExistence type="inferred from homology"/>
<name>A0A498L3H7_LABRO</name>
<dbReference type="Gene3D" id="1.10.340.70">
    <property type="match status" value="1"/>
</dbReference>
<dbReference type="GO" id="GO:0003964">
    <property type="term" value="F:RNA-directed DNA polymerase activity"/>
    <property type="evidence" value="ECO:0007669"/>
    <property type="project" value="UniProtKB-KW"/>
</dbReference>
<dbReference type="SUPFAM" id="SSF53098">
    <property type="entry name" value="Ribonuclease H-like"/>
    <property type="match status" value="2"/>
</dbReference>
<dbReference type="Gene3D" id="3.10.10.10">
    <property type="entry name" value="HIV Type 1 Reverse Transcriptase, subunit A, domain 1"/>
    <property type="match status" value="1"/>
</dbReference>
<evidence type="ECO:0000256" key="8">
    <source>
        <dbReference type="ARBA" id="ARBA00022801"/>
    </source>
</evidence>
<dbReference type="FunFam" id="1.10.340.70:FF:000001">
    <property type="entry name" value="Retrovirus-related Pol polyprotein from transposon gypsy-like Protein"/>
    <property type="match status" value="1"/>
</dbReference>
<evidence type="ECO:0000256" key="4">
    <source>
        <dbReference type="ARBA" id="ARBA00022679"/>
    </source>
</evidence>
<dbReference type="CDD" id="cd11304">
    <property type="entry name" value="Cadherin_repeat"/>
    <property type="match status" value="1"/>
</dbReference>
<evidence type="ECO:0000256" key="16">
    <source>
        <dbReference type="PROSITE-ProRule" id="PRU00043"/>
    </source>
</evidence>
<evidence type="ECO:0000313" key="25">
    <source>
        <dbReference type="Proteomes" id="UP000290572"/>
    </source>
</evidence>
<dbReference type="GO" id="GO:0004190">
    <property type="term" value="F:aspartic-type endopeptidase activity"/>
    <property type="evidence" value="ECO:0007669"/>
    <property type="project" value="InterPro"/>
</dbReference>
<dbReference type="EC" id="3.1.26.4" evidence="3"/>
<feature type="compositionally biased region" description="Polar residues" evidence="18">
    <location>
        <begin position="463"/>
        <end position="499"/>
    </location>
</feature>
<evidence type="ECO:0000256" key="2">
    <source>
        <dbReference type="ARBA" id="ARBA00010879"/>
    </source>
</evidence>
<dbReference type="InterPro" id="IPR041588">
    <property type="entry name" value="Integrase_H2C2"/>
</dbReference>
<feature type="domain" description="Integrase catalytic" evidence="23">
    <location>
        <begin position="1597"/>
        <end position="1763"/>
    </location>
</feature>
<evidence type="ECO:0000256" key="18">
    <source>
        <dbReference type="SAM" id="MobiDB-lite"/>
    </source>
</evidence>
<dbReference type="InterPro" id="IPR021109">
    <property type="entry name" value="Peptidase_aspartic_dom_sf"/>
</dbReference>
<evidence type="ECO:0000259" key="22">
    <source>
        <dbReference type="PROSITE" id="PS50879"/>
    </source>
</evidence>
<dbReference type="InterPro" id="IPR043502">
    <property type="entry name" value="DNA/RNA_pol_sf"/>
</dbReference>
<feature type="compositionally biased region" description="Low complexity" evidence="18">
    <location>
        <begin position="250"/>
        <end position="261"/>
    </location>
</feature>
<dbReference type="SUPFAM" id="SSF49313">
    <property type="entry name" value="Cadherin-like"/>
    <property type="match status" value="1"/>
</dbReference>
<feature type="transmembrane region" description="Helical" evidence="19">
    <location>
        <begin position="2288"/>
        <end position="2314"/>
    </location>
</feature>
<dbReference type="Pfam" id="PF00075">
    <property type="entry name" value="RNase_H"/>
    <property type="match status" value="1"/>
</dbReference>
<keyword evidence="7" id="KW-0255">Endonuclease</keyword>
<dbReference type="InterPro" id="IPR002156">
    <property type="entry name" value="RNaseH_domain"/>
</dbReference>
<dbReference type="InterPro" id="IPR043128">
    <property type="entry name" value="Rev_trsase/Diguanyl_cyclase"/>
</dbReference>
<dbReference type="GO" id="GO:0015074">
    <property type="term" value="P:DNA integration"/>
    <property type="evidence" value="ECO:0007669"/>
    <property type="project" value="UniProtKB-KW"/>
</dbReference>
<evidence type="ECO:0000256" key="11">
    <source>
        <dbReference type="ARBA" id="ARBA00022908"/>
    </source>
</evidence>
<dbReference type="CDD" id="cd09280">
    <property type="entry name" value="RNase_HI_eukaryote_like"/>
    <property type="match status" value="1"/>
</dbReference>
<keyword evidence="8" id="KW-0378">Hydrolase</keyword>
<dbReference type="Pfam" id="PF00665">
    <property type="entry name" value="rve"/>
    <property type="match status" value="1"/>
</dbReference>
<keyword evidence="17" id="KW-0175">Coiled coil</keyword>
<evidence type="ECO:0000259" key="21">
    <source>
        <dbReference type="PROSITE" id="PS50268"/>
    </source>
</evidence>
<dbReference type="PANTHER" id="PTHR37984">
    <property type="entry name" value="PROTEIN CBG26694"/>
    <property type="match status" value="1"/>
</dbReference>
<keyword evidence="5" id="KW-0548">Nucleotidyltransferase</keyword>
<keyword evidence="19" id="KW-0812">Transmembrane</keyword>
<dbReference type="InterPro" id="IPR001584">
    <property type="entry name" value="Integrase_cat-core"/>
</dbReference>
<dbReference type="GO" id="GO:0006310">
    <property type="term" value="P:DNA recombination"/>
    <property type="evidence" value="ECO:0007669"/>
    <property type="project" value="UniProtKB-KW"/>
</dbReference>
<dbReference type="Gene3D" id="3.10.20.370">
    <property type="match status" value="1"/>
</dbReference>
<dbReference type="STRING" id="84645.A0A498L3H7"/>
<feature type="region of interest" description="Disordered" evidence="18">
    <location>
        <begin position="456"/>
        <end position="499"/>
    </location>
</feature>
<dbReference type="InterPro" id="IPR015919">
    <property type="entry name" value="Cadherin-like_sf"/>
</dbReference>
<evidence type="ECO:0000256" key="17">
    <source>
        <dbReference type="SAM" id="Coils"/>
    </source>
</evidence>
<dbReference type="GO" id="GO:0003723">
    <property type="term" value="F:RNA binding"/>
    <property type="evidence" value="ECO:0007669"/>
    <property type="project" value="UniProtKB-KW"/>
</dbReference>
<keyword evidence="11" id="KW-0229">DNA integration</keyword>
<keyword evidence="13 19" id="KW-0472">Membrane</keyword>
<dbReference type="InterPro" id="IPR000477">
    <property type="entry name" value="RT_dom"/>
</dbReference>
<evidence type="ECO:0000256" key="15">
    <source>
        <dbReference type="ARBA" id="ARBA00039658"/>
    </source>
</evidence>
<dbReference type="PROSITE" id="PS50268">
    <property type="entry name" value="CADHERIN_2"/>
    <property type="match status" value="1"/>
</dbReference>
<keyword evidence="14" id="KW-0233">DNA recombination</keyword>
<comment type="caution">
    <text evidence="24">The sequence shown here is derived from an EMBL/GenBank/DDBJ whole genome shotgun (WGS) entry which is preliminary data.</text>
</comment>
<dbReference type="SUPFAM" id="SSF56672">
    <property type="entry name" value="DNA/RNA polymerases"/>
    <property type="match status" value="1"/>
</dbReference>
<dbReference type="Proteomes" id="UP000290572">
    <property type="component" value="Unassembled WGS sequence"/>
</dbReference>
<dbReference type="Pfam" id="PF00078">
    <property type="entry name" value="RVT_1"/>
    <property type="match status" value="1"/>
</dbReference>
<dbReference type="InterPro" id="IPR001995">
    <property type="entry name" value="Peptidase_A2_cat"/>
</dbReference>
<dbReference type="Gene3D" id="2.40.70.10">
    <property type="entry name" value="Acid Proteases"/>
    <property type="match status" value="1"/>
</dbReference>
<dbReference type="PROSITE" id="PS50994">
    <property type="entry name" value="INTEGRASE"/>
    <property type="match status" value="1"/>
</dbReference>
<dbReference type="InterPro" id="IPR002126">
    <property type="entry name" value="Cadherin-like_dom"/>
</dbReference>
<keyword evidence="19" id="KW-1133">Transmembrane helix</keyword>
<dbReference type="Gene3D" id="3.30.70.270">
    <property type="match status" value="2"/>
</dbReference>
<keyword evidence="4" id="KW-0808">Transferase</keyword>
<keyword evidence="9" id="KW-0460">Magnesium</keyword>
<evidence type="ECO:0000313" key="24">
    <source>
        <dbReference type="EMBL" id="RXN02972.1"/>
    </source>
</evidence>
<feature type="region of interest" description="Disordered" evidence="18">
    <location>
        <begin position="230"/>
        <end position="288"/>
    </location>
</feature>
<comment type="subcellular location">
    <subcellularLocation>
        <location evidence="1">Membrane</location>
    </subcellularLocation>
</comment>
<feature type="domain" description="Peptidase A2" evidence="20">
    <location>
        <begin position="348"/>
        <end position="434"/>
    </location>
</feature>
<dbReference type="SUPFAM" id="SSF50630">
    <property type="entry name" value="Acid proteases"/>
    <property type="match status" value="1"/>
</dbReference>